<protein>
    <submittedName>
        <fullName evidence="1">Uncharacterized protein</fullName>
    </submittedName>
</protein>
<name>A0A9D4MJS7_DREPO</name>
<reference evidence="1" key="2">
    <citation type="submission" date="2020-11" db="EMBL/GenBank/DDBJ databases">
        <authorList>
            <person name="McCartney M.A."/>
            <person name="Auch B."/>
            <person name="Kono T."/>
            <person name="Mallez S."/>
            <person name="Becker A."/>
            <person name="Gohl D.M."/>
            <person name="Silverstein K.A.T."/>
            <person name="Koren S."/>
            <person name="Bechman K.B."/>
            <person name="Herman A."/>
            <person name="Abrahante J.E."/>
            <person name="Garbe J."/>
        </authorList>
    </citation>
    <scope>NUCLEOTIDE SEQUENCE</scope>
    <source>
        <strain evidence="1">Duluth1</strain>
        <tissue evidence="1">Whole animal</tissue>
    </source>
</reference>
<keyword evidence="2" id="KW-1185">Reference proteome</keyword>
<dbReference type="AlphaFoldDB" id="A0A9D4MJS7"/>
<accession>A0A9D4MJS7</accession>
<organism evidence="1 2">
    <name type="scientific">Dreissena polymorpha</name>
    <name type="common">Zebra mussel</name>
    <name type="synonym">Mytilus polymorpha</name>
    <dbReference type="NCBI Taxonomy" id="45954"/>
    <lineage>
        <taxon>Eukaryota</taxon>
        <taxon>Metazoa</taxon>
        <taxon>Spiralia</taxon>
        <taxon>Lophotrochozoa</taxon>
        <taxon>Mollusca</taxon>
        <taxon>Bivalvia</taxon>
        <taxon>Autobranchia</taxon>
        <taxon>Heteroconchia</taxon>
        <taxon>Euheterodonta</taxon>
        <taxon>Imparidentia</taxon>
        <taxon>Neoheterodontei</taxon>
        <taxon>Myida</taxon>
        <taxon>Dreissenoidea</taxon>
        <taxon>Dreissenidae</taxon>
        <taxon>Dreissena</taxon>
    </lineage>
</organism>
<comment type="caution">
    <text evidence="1">The sequence shown here is derived from an EMBL/GenBank/DDBJ whole genome shotgun (WGS) entry which is preliminary data.</text>
</comment>
<dbReference type="EMBL" id="JAIWYP010000001">
    <property type="protein sequence ID" value="KAH3878887.1"/>
    <property type="molecule type" value="Genomic_DNA"/>
</dbReference>
<gene>
    <name evidence="1" type="ORF">DPMN_002788</name>
</gene>
<proteinExistence type="predicted"/>
<evidence type="ECO:0000313" key="1">
    <source>
        <dbReference type="EMBL" id="KAH3878887.1"/>
    </source>
</evidence>
<evidence type="ECO:0000313" key="2">
    <source>
        <dbReference type="Proteomes" id="UP000828390"/>
    </source>
</evidence>
<sequence>MGITSKFQFRMGDRDTVVEYTTNLLSCLYGSDCTVVVIVTLTGWNNSPGPPSCLCGTAGIEIKSATGPVLTSNLLSCQVNNYKPSLVSHSLKNCGLSSKSLSAAKCVLPVISSTTFGFKPQENLDMSLPSLPN</sequence>
<dbReference type="Proteomes" id="UP000828390">
    <property type="component" value="Unassembled WGS sequence"/>
</dbReference>
<reference evidence="1" key="1">
    <citation type="journal article" date="2019" name="bioRxiv">
        <title>The Genome of the Zebra Mussel, Dreissena polymorpha: A Resource for Invasive Species Research.</title>
        <authorList>
            <person name="McCartney M.A."/>
            <person name="Auch B."/>
            <person name="Kono T."/>
            <person name="Mallez S."/>
            <person name="Zhang Y."/>
            <person name="Obille A."/>
            <person name="Becker A."/>
            <person name="Abrahante J.E."/>
            <person name="Garbe J."/>
            <person name="Badalamenti J.P."/>
            <person name="Herman A."/>
            <person name="Mangelson H."/>
            <person name="Liachko I."/>
            <person name="Sullivan S."/>
            <person name="Sone E.D."/>
            <person name="Koren S."/>
            <person name="Silverstein K.A.T."/>
            <person name="Beckman K.B."/>
            <person name="Gohl D.M."/>
        </authorList>
    </citation>
    <scope>NUCLEOTIDE SEQUENCE</scope>
    <source>
        <strain evidence="1">Duluth1</strain>
        <tissue evidence="1">Whole animal</tissue>
    </source>
</reference>